<dbReference type="AlphaFoldDB" id="S7R6D5"/>
<dbReference type="InterPro" id="IPR001623">
    <property type="entry name" value="DnaJ_domain"/>
</dbReference>
<feature type="compositionally biased region" description="Low complexity" evidence="2">
    <location>
        <begin position="108"/>
        <end position="125"/>
    </location>
</feature>
<gene>
    <name evidence="4" type="ORF">GLOTRDRAFT_51347</name>
</gene>
<dbReference type="InterPro" id="IPR036869">
    <property type="entry name" value="J_dom_sf"/>
</dbReference>
<dbReference type="Pfam" id="PF00226">
    <property type="entry name" value="DnaJ"/>
    <property type="match status" value="1"/>
</dbReference>
<evidence type="ECO:0000256" key="1">
    <source>
        <dbReference type="ARBA" id="ARBA00023186"/>
    </source>
</evidence>
<dbReference type="InterPro" id="IPR051339">
    <property type="entry name" value="DnaJ_subfamily_B"/>
</dbReference>
<protein>
    <submittedName>
        <fullName evidence="4">DnaJ-domain-containing protein</fullName>
    </submittedName>
</protein>
<dbReference type="InterPro" id="IPR002939">
    <property type="entry name" value="DnaJ_C"/>
</dbReference>
<evidence type="ECO:0000259" key="3">
    <source>
        <dbReference type="PROSITE" id="PS50076"/>
    </source>
</evidence>
<name>S7R6D5_GLOTA</name>
<dbReference type="Proteomes" id="UP000030669">
    <property type="component" value="Unassembled WGS sequence"/>
</dbReference>
<reference evidence="4 5" key="1">
    <citation type="journal article" date="2012" name="Science">
        <title>The Paleozoic origin of enzymatic lignin decomposition reconstructed from 31 fungal genomes.</title>
        <authorList>
            <person name="Floudas D."/>
            <person name="Binder M."/>
            <person name="Riley R."/>
            <person name="Barry K."/>
            <person name="Blanchette R.A."/>
            <person name="Henrissat B."/>
            <person name="Martinez A.T."/>
            <person name="Otillar R."/>
            <person name="Spatafora J.W."/>
            <person name="Yadav J.S."/>
            <person name="Aerts A."/>
            <person name="Benoit I."/>
            <person name="Boyd A."/>
            <person name="Carlson A."/>
            <person name="Copeland A."/>
            <person name="Coutinho P.M."/>
            <person name="de Vries R.P."/>
            <person name="Ferreira P."/>
            <person name="Findley K."/>
            <person name="Foster B."/>
            <person name="Gaskell J."/>
            <person name="Glotzer D."/>
            <person name="Gorecki P."/>
            <person name="Heitman J."/>
            <person name="Hesse C."/>
            <person name="Hori C."/>
            <person name="Igarashi K."/>
            <person name="Jurgens J.A."/>
            <person name="Kallen N."/>
            <person name="Kersten P."/>
            <person name="Kohler A."/>
            <person name="Kuees U."/>
            <person name="Kumar T.K.A."/>
            <person name="Kuo A."/>
            <person name="LaButti K."/>
            <person name="Larrondo L.F."/>
            <person name="Lindquist E."/>
            <person name="Ling A."/>
            <person name="Lombard V."/>
            <person name="Lucas S."/>
            <person name="Lundell T."/>
            <person name="Martin R."/>
            <person name="McLaughlin D.J."/>
            <person name="Morgenstern I."/>
            <person name="Morin E."/>
            <person name="Murat C."/>
            <person name="Nagy L.G."/>
            <person name="Nolan M."/>
            <person name="Ohm R.A."/>
            <person name="Patyshakuliyeva A."/>
            <person name="Rokas A."/>
            <person name="Ruiz-Duenas F.J."/>
            <person name="Sabat G."/>
            <person name="Salamov A."/>
            <person name="Samejima M."/>
            <person name="Schmutz J."/>
            <person name="Slot J.C."/>
            <person name="St John F."/>
            <person name="Stenlid J."/>
            <person name="Sun H."/>
            <person name="Sun S."/>
            <person name="Syed K."/>
            <person name="Tsang A."/>
            <person name="Wiebenga A."/>
            <person name="Young D."/>
            <person name="Pisabarro A."/>
            <person name="Eastwood D.C."/>
            <person name="Martin F."/>
            <person name="Cullen D."/>
            <person name="Grigoriev I.V."/>
            <person name="Hibbett D.S."/>
        </authorList>
    </citation>
    <scope>NUCLEOTIDE SEQUENCE [LARGE SCALE GENOMIC DNA]</scope>
    <source>
        <strain evidence="4 5">ATCC 11539</strain>
    </source>
</reference>
<dbReference type="GO" id="GO:0051082">
    <property type="term" value="F:unfolded protein binding"/>
    <property type="evidence" value="ECO:0007669"/>
    <property type="project" value="InterPro"/>
</dbReference>
<dbReference type="STRING" id="670483.S7R6D5"/>
<evidence type="ECO:0000313" key="5">
    <source>
        <dbReference type="Proteomes" id="UP000030669"/>
    </source>
</evidence>
<dbReference type="CDD" id="cd06257">
    <property type="entry name" value="DnaJ"/>
    <property type="match status" value="1"/>
</dbReference>
<evidence type="ECO:0000256" key="2">
    <source>
        <dbReference type="SAM" id="MobiDB-lite"/>
    </source>
</evidence>
<dbReference type="EMBL" id="KB469472">
    <property type="protein sequence ID" value="EPQ49935.1"/>
    <property type="molecule type" value="Genomic_DNA"/>
</dbReference>
<dbReference type="RefSeq" id="XP_007871610.1">
    <property type="nucleotide sequence ID" value="XM_007873419.1"/>
</dbReference>
<dbReference type="OMA" id="KDAMHIK"/>
<proteinExistence type="predicted"/>
<dbReference type="Gene3D" id="1.10.287.110">
    <property type="entry name" value="DnaJ domain"/>
    <property type="match status" value="1"/>
</dbReference>
<feature type="compositionally biased region" description="Polar residues" evidence="2">
    <location>
        <begin position="126"/>
        <end position="141"/>
    </location>
</feature>
<dbReference type="SUPFAM" id="SSF49493">
    <property type="entry name" value="HSP40/DnaJ peptide-binding domain"/>
    <property type="match status" value="1"/>
</dbReference>
<dbReference type="PROSITE" id="PS50076">
    <property type="entry name" value="DNAJ_2"/>
    <property type="match status" value="1"/>
</dbReference>
<dbReference type="Gene3D" id="2.60.260.20">
    <property type="entry name" value="Urease metallochaperone UreE, N-terminal domain"/>
    <property type="match status" value="2"/>
</dbReference>
<dbReference type="HOGENOM" id="CLU_031313_0_0_1"/>
<dbReference type="OrthoDB" id="10250354at2759"/>
<organism evidence="4 5">
    <name type="scientific">Gloeophyllum trabeum (strain ATCC 11539 / FP-39264 / Madison 617)</name>
    <name type="common">Brown rot fungus</name>
    <dbReference type="NCBI Taxonomy" id="670483"/>
    <lineage>
        <taxon>Eukaryota</taxon>
        <taxon>Fungi</taxon>
        <taxon>Dikarya</taxon>
        <taxon>Basidiomycota</taxon>
        <taxon>Agaricomycotina</taxon>
        <taxon>Agaricomycetes</taxon>
        <taxon>Gloeophyllales</taxon>
        <taxon>Gloeophyllaceae</taxon>
        <taxon>Gloeophyllum</taxon>
    </lineage>
</organism>
<evidence type="ECO:0000313" key="4">
    <source>
        <dbReference type="EMBL" id="EPQ49935.1"/>
    </source>
</evidence>
<feature type="domain" description="J" evidence="3">
    <location>
        <begin position="8"/>
        <end position="91"/>
    </location>
</feature>
<keyword evidence="5" id="KW-1185">Reference proteome</keyword>
<accession>S7R6D5</accession>
<dbReference type="SUPFAM" id="SSF46565">
    <property type="entry name" value="Chaperone J-domain"/>
    <property type="match status" value="1"/>
</dbReference>
<feature type="compositionally biased region" description="Basic and acidic residues" evidence="2">
    <location>
        <begin position="37"/>
        <end position="53"/>
    </location>
</feature>
<dbReference type="GeneID" id="19306808"/>
<dbReference type="KEGG" id="gtr:GLOTRDRAFT_51347"/>
<keyword evidence="1" id="KW-0143">Chaperone</keyword>
<dbReference type="PANTHER" id="PTHR24078">
    <property type="entry name" value="DNAJ HOMOLOG SUBFAMILY C MEMBER"/>
    <property type="match status" value="1"/>
</dbReference>
<dbReference type="GO" id="GO:0005829">
    <property type="term" value="C:cytosol"/>
    <property type="evidence" value="ECO:0007669"/>
    <property type="project" value="TreeGrafter"/>
</dbReference>
<sequence length="360" mass="39106">MPPPNPKDYHEVLQIRPDASLDEIRVAYKKMALKWHPDRHATDKESANEKFVEQGKPAGETAPSPEPKSEASKGQKGSPPMGTKATFTEQGNGPCEAAFSPKTKSQASEGSHPPSGVPGSPSARSDSTACPSLHGQHSPNPRSAPLRPINHPSSIGGESKEWIFPLHLTLSELFRGTCQRYSIGRHLLSGEIKTALLDVEIPPGCRDGARIRVPGAGNQRRDGSLQDIVFLVVQREDGMFVRERDDLVTYVQLPCRESSCYFEQDDVVYVEGMDGHMYLVPVPLSSSKAAEDYHIKGAGMPIRKGGRVVGYGDMVIRYAGGVFAAGKSQLTIAQVEPYLSTQNCASEAQDSEKASHLTYL</sequence>
<feature type="region of interest" description="Disordered" evidence="2">
    <location>
        <begin position="37"/>
        <end position="153"/>
    </location>
</feature>
<dbReference type="GO" id="GO:0006457">
    <property type="term" value="P:protein folding"/>
    <property type="evidence" value="ECO:0007669"/>
    <property type="project" value="InterPro"/>
</dbReference>
<dbReference type="InterPro" id="IPR008971">
    <property type="entry name" value="HSP40/DnaJ_pept-bd"/>
</dbReference>
<dbReference type="eggNOG" id="KOG0714">
    <property type="taxonomic scope" value="Eukaryota"/>
</dbReference>
<dbReference type="PANTHER" id="PTHR24078:SF553">
    <property type="entry name" value="DNAJ HOMOLOG SUBFAMILY B MEMBER 5"/>
    <property type="match status" value="1"/>
</dbReference>
<dbReference type="PRINTS" id="PR00625">
    <property type="entry name" value="JDOMAIN"/>
</dbReference>
<dbReference type="GO" id="GO:0051087">
    <property type="term" value="F:protein-folding chaperone binding"/>
    <property type="evidence" value="ECO:0007669"/>
    <property type="project" value="TreeGrafter"/>
</dbReference>
<dbReference type="SMART" id="SM00271">
    <property type="entry name" value="DnaJ"/>
    <property type="match status" value="1"/>
</dbReference>
<dbReference type="Pfam" id="PF01556">
    <property type="entry name" value="DnaJ_C"/>
    <property type="match status" value="1"/>
</dbReference>